<dbReference type="EMBL" id="JAYWIO010000005">
    <property type="protein sequence ID" value="KAK7259970.1"/>
    <property type="molecule type" value="Genomic_DNA"/>
</dbReference>
<proteinExistence type="predicted"/>
<comment type="caution">
    <text evidence="3">The sequence shown here is derived from an EMBL/GenBank/DDBJ whole genome shotgun (WGS) entry which is preliminary data.</text>
</comment>
<keyword evidence="2" id="KW-0732">Signal</keyword>
<name>A0AAN9EP23_CROPI</name>
<evidence type="ECO:0000256" key="2">
    <source>
        <dbReference type="SAM" id="SignalP"/>
    </source>
</evidence>
<evidence type="ECO:0000256" key="1">
    <source>
        <dbReference type="SAM" id="MobiDB-lite"/>
    </source>
</evidence>
<dbReference type="AlphaFoldDB" id="A0AAN9EP23"/>
<feature type="compositionally biased region" description="Low complexity" evidence="1">
    <location>
        <begin position="47"/>
        <end position="59"/>
    </location>
</feature>
<sequence>MPVAPSILLVAVETVVVADSGSGSGSGSSGVSSSRGDGGSSSGGSGNDSRNSGSSLNSSPIIEAETSIQPNTSIYTESVYTSYTYTLLYTSYSPRELVSSYFQRASSTLLYEPFNNSKITILQPKEGDYCIQPTMKVHQPTKLAAPLQ</sequence>
<feature type="compositionally biased region" description="Gly residues" evidence="1">
    <location>
        <begin position="36"/>
        <end position="46"/>
    </location>
</feature>
<accession>A0AAN9EP23</accession>
<feature type="signal peptide" evidence="2">
    <location>
        <begin position="1"/>
        <end position="18"/>
    </location>
</feature>
<protein>
    <submittedName>
        <fullName evidence="3">Uncharacterized protein</fullName>
    </submittedName>
</protein>
<evidence type="ECO:0000313" key="3">
    <source>
        <dbReference type="EMBL" id="KAK7259970.1"/>
    </source>
</evidence>
<reference evidence="3 4" key="1">
    <citation type="submission" date="2024-01" db="EMBL/GenBank/DDBJ databases">
        <title>The genomes of 5 underutilized Papilionoideae crops provide insights into root nodulation and disease resistanc.</title>
        <authorList>
            <person name="Yuan L."/>
        </authorList>
    </citation>
    <scope>NUCLEOTIDE SEQUENCE [LARGE SCALE GENOMIC DNA]</scope>
    <source>
        <strain evidence="3">ZHUSHIDOU_FW_LH</strain>
        <tissue evidence="3">Leaf</tissue>
    </source>
</reference>
<gene>
    <name evidence="3" type="ORF">RIF29_25615</name>
</gene>
<keyword evidence="4" id="KW-1185">Reference proteome</keyword>
<evidence type="ECO:0000313" key="4">
    <source>
        <dbReference type="Proteomes" id="UP001372338"/>
    </source>
</evidence>
<organism evidence="3 4">
    <name type="scientific">Crotalaria pallida</name>
    <name type="common">Smooth rattlebox</name>
    <name type="synonym">Crotalaria striata</name>
    <dbReference type="NCBI Taxonomy" id="3830"/>
    <lineage>
        <taxon>Eukaryota</taxon>
        <taxon>Viridiplantae</taxon>
        <taxon>Streptophyta</taxon>
        <taxon>Embryophyta</taxon>
        <taxon>Tracheophyta</taxon>
        <taxon>Spermatophyta</taxon>
        <taxon>Magnoliopsida</taxon>
        <taxon>eudicotyledons</taxon>
        <taxon>Gunneridae</taxon>
        <taxon>Pentapetalae</taxon>
        <taxon>rosids</taxon>
        <taxon>fabids</taxon>
        <taxon>Fabales</taxon>
        <taxon>Fabaceae</taxon>
        <taxon>Papilionoideae</taxon>
        <taxon>50 kb inversion clade</taxon>
        <taxon>genistoids sensu lato</taxon>
        <taxon>core genistoids</taxon>
        <taxon>Crotalarieae</taxon>
        <taxon>Crotalaria</taxon>
    </lineage>
</organism>
<feature type="region of interest" description="Disordered" evidence="1">
    <location>
        <begin position="19"/>
        <end position="63"/>
    </location>
</feature>
<feature type="chain" id="PRO_5042873576" evidence="2">
    <location>
        <begin position="19"/>
        <end position="148"/>
    </location>
</feature>
<dbReference type="Proteomes" id="UP001372338">
    <property type="component" value="Unassembled WGS sequence"/>
</dbReference>